<dbReference type="OrthoDB" id="4760831at2759"/>
<dbReference type="GO" id="GO:0008270">
    <property type="term" value="F:zinc ion binding"/>
    <property type="evidence" value="ECO:0007669"/>
    <property type="project" value="UniProtKB-KW"/>
</dbReference>
<evidence type="ECO:0000256" key="4">
    <source>
        <dbReference type="PROSITE-ProRule" id="PRU00094"/>
    </source>
</evidence>
<evidence type="ECO:0000256" key="7">
    <source>
        <dbReference type="SAM" id="Phobius"/>
    </source>
</evidence>
<proteinExistence type="predicted"/>
<feature type="transmembrane region" description="Helical" evidence="7">
    <location>
        <begin position="12"/>
        <end position="33"/>
    </location>
</feature>
<organism evidence="9 10">
    <name type="scientific">Lachnellula cervina</name>
    <dbReference type="NCBI Taxonomy" id="1316786"/>
    <lineage>
        <taxon>Eukaryota</taxon>
        <taxon>Fungi</taxon>
        <taxon>Dikarya</taxon>
        <taxon>Ascomycota</taxon>
        <taxon>Pezizomycotina</taxon>
        <taxon>Leotiomycetes</taxon>
        <taxon>Helotiales</taxon>
        <taxon>Lachnaceae</taxon>
        <taxon>Lachnellula</taxon>
    </lineage>
</organism>
<evidence type="ECO:0000313" key="10">
    <source>
        <dbReference type="Proteomes" id="UP000481288"/>
    </source>
</evidence>
<feature type="compositionally biased region" description="Low complexity" evidence="6">
    <location>
        <begin position="106"/>
        <end position="136"/>
    </location>
</feature>
<dbReference type="CDD" id="cd00202">
    <property type="entry name" value="ZnF_GATA"/>
    <property type="match status" value="1"/>
</dbReference>
<evidence type="ECO:0000313" key="9">
    <source>
        <dbReference type="EMBL" id="TVY51535.1"/>
    </source>
</evidence>
<sequence length="411" mass="45048">MKVRSRNGVTELLAACAFNSIANGLLLLATYLYNLIFAEIQGLQIDDAQRKKAPIHLVLTQDHRLPRSIRISAKQPLLSINRPSIPSFPRCKPLGSTTWNCDPALPQDSSSSQSSGRSSGVFSPDSNDGASSSSSISQLPEYPRLLFSIRISEDINPKELSPELFADWLGTLPLSTNSVRVEAGFASDSTLLMVSMPVAFLGYLPNDNPAITMLGVTRSTNLLSTVKDQRPILPHLMSIKADDAFDDQANTQDSGFEELSMFYDNFEDTGHQGLERQKGAGASVGTSGRCHSCNRAESPAWRRGPEGTRTLCNACGLHYAKISHKVAQKQVPKSSSPLRHSMSMPVATTSSPTVRKTLFHIEETRSSTQKDRISLLEKELKEKETLIGLLRDDNARLENSKNALPYNFVDG</sequence>
<feature type="domain" description="GATA-type" evidence="8">
    <location>
        <begin position="289"/>
        <end position="319"/>
    </location>
</feature>
<dbReference type="PROSITE" id="PS50114">
    <property type="entry name" value="GATA_ZN_FINGER_2"/>
    <property type="match status" value="1"/>
</dbReference>
<dbReference type="SMART" id="SM00401">
    <property type="entry name" value="ZnF_GATA"/>
    <property type="match status" value="1"/>
</dbReference>
<feature type="coiled-coil region" evidence="5">
    <location>
        <begin position="373"/>
        <end position="400"/>
    </location>
</feature>
<evidence type="ECO:0000256" key="1">
    <source>
        <dbReference type="ARBA" id="ARBA00022723"/>
    </source>
</evidence>
<dbReference type="Pfam" id="PF00320">
    <property type="entry name" value="GATA"/>
    <property type="match status" value="1"/>
</dbReference>
<dbReference type="InterPro" id="IPR051140">
    <property type="entry name" value="GATA_TF"/>
</dbReference>
<dbReference type="PANTHER" id="PTHR45658:SF122">
    <property type="entry name" value="GATA ZINC FINGER DOMAIN-CONTAINING PROTEIN 6"/>
    <property type="match status" value="1"/>
</dbReference>
<dbReference type="Proteomes" id="UP000481288">
    <property type="component" value="Unassembled WGS sequence"/>
</dbReference>
<evidence type="ECO:0000256" key="5">
    <source>
        <dbReference type="SAM" id="Coils"/>
    </source>
</evidence>
<keyword evidence="3" id="KW-0862">Zinc</keyword>
<dbReference type="GO" id="GO:0006355">
    <property type="term" value="P:regulation of DNA-templated transcription"/>
    <property type="evidence" value="ECO:0007669"/>
    <property type="project" value="InterPro"/>
</dbReference>
<keyword evidence="7" id="KW-0472">Membrane</keyword>
<dbReference type="SUPFAM" id="SSF57716">
    <property type="entry name" value="Glucocorticoid receptor-like (DNA-binding domain)"/>
    <property type="match status" value="1"/>
</dbReference>
<evidence type="ECO:0000256" key="2">
    <source>
        <dbReference type="ARBA" id="ARBA00022771"/>
    </source>
</evidence>
<keyword evidence="1" id="KW-0479">Metal-binding</keyword>
<reference evidence="9 10" key="1">
    <citation type="submission" date="2018-05" db="EMBL/GenBank/DDBJ databases">
        <title>Whole genome sequencing for identification of molecular markers to develop diagnostic detection tools for the regulated plant pathogen Lachnellula willkommii.</title>
        <authorList>
            <person name="Giroux E."/>
            <person name="Bilodeau G."/>
        </authorList>
    </citation>
    <scope>NUCLEOTIDE SEQUENCE [LARGE SCALE GENOMIC DNA]</scope>
    <source>
        <strain evidence="9 10">CBS 625.97</strain>
    </source>
</reference>
<feature type="region of interest" description="Disordered" evidence="6">
    <location>
        <begin position="328"/>
        <end position="351"/>
    </location>
</feature>
<dbReference type="EMBL" id="QGMG01000790">
    <property type="protein sequence ID" value="TVY51535.1"/>
    <property type="molecule type" value="Genomic_DNA"/>
</dbReference>
<dbReference type="AlphaFoldDB" id="A0A7D8YQV5"/>
<keyword evidence="10" id="KW-1185">Reference proteome</keyword>
<feature type="region of interest" description="Disordered" evidence="6">
    <location>
        <begin position="102"/>
        <end position="136"/>
    </location>
</feature>
<keyword evidence="7" id="KW-1133">Transmembrane helix</keyword>
<dbReference type="PANTHER" id="PTHR45658">
    <property type="entry name" value="GATA TRANSCRIPTION FACTOR"/>
    <property type="match status" value="1"/>
</dbReference>
<keyword evidence="2 4" id="KW-0863">Zinc-finger</keyword>
<name>A0A7D8YQV5_9HELO</name>
<comment type="caution">
    <text evidence="9">The sequence shown here is derived from an EMBL/GenBank/DDBJ whole genome shotgun (WGS) entry which is preliminary data.</text>
</comment>
<dbReference type="InterPro" id="IPR013088">
    <property type="entry name" value="Znf_NHR/GATA"/>
</dbReference>
<dbReference type="Gene3D" id="3.30.50.10">
    <property type="entry name" value="Erythroid Transcription Factor GATA-1, subunit A"/>
    <property type="match status" value="1"/>
</dbReference>
<gene>
    <name evidence="9" type="primary">gtaJ_1</name>
    <name evidence="9" type="ORF">LCER1_G008584</name>
</gene>
<keyword evidence="7" id="KW-0812">Transmembrane</keyword>
<evidence type="ECO:0000256" key="6">
    <source>
        <dbReference type="SAM" id="MobiDB-lite"/>
    </source>
</evidence>
<protein>
    <submittedName>
        <fullName evidence="9">GATA zinc finger domain-containing protein 10</fullName>
    </submittedName>
</protein>
<evidence type="ECO:0000256" key="3">
    <source>
        <dbReference type="ARBA" id="ARBA00022833"/>
    </source>
</evidence>
<evidence type="ECO:0000259" key="8">
    <source>
        <dbReference type="PROSITE" id="PS50114"/>
    </source>
</evidence>
<dbReference type="PROSITE" id="PS00344">
    <property type="entry name" value="GATA_ZN_FINGER_1"/>
    <property type="match status" value="1"/>
</dbReference>
<accession>A0A7D8YQV5</accession>
<keyword evidence="5" id="KW-0175">Coiled coil</keyword>
<dbReference type="InterPro" id="IPR000679">
    <property type="entry name" value="Znf_GATA"/>
</dbReference>
<dbReference type="GO" id="GO:0043565">
    <property type="term" value="F:sequence-specific DNA binding"/>
    <property type="evidence" value="ECO:0007669"/>
    <property type="project" value="InterPro"/>
</dbReference>